<dbReference type="PANTHER" id="PTHR12151:SF25">
    <property type="entry name" value="LINALOOL DEHYDRATASE_ISOMERASE DOMAIN-CONTAINING PROTEIN"/>
    <property type="match status" value="1"/>
</dbReference>
<evidence type="ECO:0000256" key="1">
    <source>
        <dbReference type="ARBA" id="ARBA00010996"/>
    </source>
</evidence>
<dbReference type="InterPro" id="IPR003782">
    <property type="entry name" value="SCO1/SenC"/>
</dbReference>
<dbReference type="SUPFAM" id="SSF52833">
    <property type="entry name" value="Thioredoxin-like"/>
    <property type="match status" value="1"/>
</dbReference>
<dbReference type="PROSITE" id="PS51257">
    <property type="entry name" value="PROKAR_LIPOPROTEIN"/>
    <property type="match status" value="1"/>
</dbReference>
<dbReference type="Gene3D" id="3.40.30.10">
    <property type="entry name" value="Glutaredoxin"/>
    <property type="match status" value="1"/>
</dbReference>
<organism evidence="3 4">
    <name type="scientific">Nocardioides yefusunii</name>
    <dbReference type="NCBI Taxonomy" id="2500546"/>
    <lineage>
        <taxon>Bacteria</taxon>
        <taxon>Bacillati</taxon>
        <taxon>Actinomycetota</taxon>
        <taxon>Actinomycetes</taxon>
        <taxon>Propionibacteriales</taxon>
        <taxon>Nocardioidaceae</taxon>
        <taxon>Nocardioides</taxon>
    </lineage>
</organism>
<feature type="signal peptide" evidence="2">
    <location>
        <begin position="1"/>
        <end position="29"/>
    </location>
</feature>
<dbReference type="RefSeq" id="WP_128221103.1">
    <property type="nucleotide sequence ID" value="NZ_CP034929.1"/>
</dbReference>
<dbReference type="Pfam" id="PF02630">
    <property type="entry name" value="SCO1-SenC"/>
    <property type="match status" value="1"/>
</dbReference>
<gene>
    <name evidence="3" type="ORF">ACFPWU_06160</name>
</gene>
<dbReference type="EMBL" id="JBHSQI010000003">
    <property type="protein sequence ID" value="MFC6153248.1"/>
    <property type="molecule type" value="Genomic_DNA"/>
</dbReference>
<protein>
    <submittedName>
        <fullName evidence="3">SCO family protein</fullName>
    </submittedName>
</protein>
<comment type="similarity">
    <text evidence="1">Belongs to the SCO1/2 family.</text>
</comment>
<keyword evidence="2" id="KW-0732">Signal</keyword>
<accession>A0ABW1QVE8</accession>
<sequence>MQTRPRPSRRPVKAALGALTLSAALVLSACGSTEQAVEGGGGVSGALSQIEGENRYTPAATPLVSTVGGEQALGDVDADVTLVFFGYTHCPDICGTIMSTIATALRQLEPADRERVDVTFVTTDPARDDQQTLRTYLDRYDPEFVGLTGSLDDILAVGTSMAVHIEEGEPLPSGGYEVVHTDHVLGLDDEGRGSYVWGRQTSAAELRGDLELLLADA</sequence>
<evidence type="ECO:0000313" key="3">
    <source>
        <dbReference type="EMBL" id="MFC6153248.1"/>
    </source>
</evidence>
<proteinExistence type="inferred from homology"/>
<evidence type="ECO:0000256" key="2">
    <source>
        <dbReference type="SAM" id="SignalP"/>
    </source>
</evidence>
<dbReference type="PANTHER" id="PTHR12151">
    <property type="entry name" value="ELECTRON TRANSPORT PROTIN SCO1/SENC FAMILY MEMBER"/>
    <property type="match status" value="1"/>
</dbReference>
<dbReference type="InterPro" id="IPR036249">
    <property type="entry name" value="Thioredoxin-like_sf"/>
</dbReference>
<comment type="caution">
    <text evidence="3">The sequence shown here is derived from an EMBL/GenBank/DDBJ whole genome shotgun (WGS) entry which is preliminary data.</text>
</comment>
<name>A0ABW1QVE8_9ACTN</name>
<dbReference type="CDD" id="cd02968">
    <property type="entry name" value="SCO"/>
    <property type="match status" value="1"/>
</dbReference>
<reference evidence="4" key="1">
    <citation type="journal article" date="2019" name="Int. J. Syst. Evol. Microbiol.">
        <title>The Global Catalogue of Microorganisms (GCM) 10K type strain sequencing project: providing services to taxonomists for standard genome sequencing and annotation.</title>
        <authorList>
            <consortium name="The Broad Institute Genomics Platform"/>
            <consortium name="The Broad Institute Genome Sequencing Center for Infectious Disease"/>
            <person name="Wu L."/>
            <person name="Ma J."/>
        </authorList>
    </citation>
    <scope>NUCLEOTIDE SEQUENCE [LARGE SCALE GENOMIC DNA]</scope>
    <source>
        <strain evidence="4">DFY28</strain>
    </source>
</reference>
<evidence type="ECO:0000313" key="4">
    <source>
        <dbReference type="Proteomes" id="UP001596098"/>
    </source>
</evidence>
<dbReference type="Proteomes" id="UP001596098">
    <property type="component" value="Unassembled WGS sequence"/>
</dbReference>
<feature type="chain" id="PRO_5045338838" evidence="2">
    <location>
        <begin position="30"/>
        <end position="217"/>
    </location>
</feature>
<keyword evidence="4" id="KW-1185">Reference proteome</keyword>